<dbReference type="InterPro" id="IPR019587">
    <property type="entry name" value="Polyketide_cyclase/dehydratase"/>
</dbReference>
<name>A0AA37SUP8_9ALTE</name>
<evidence type="ECO:0008006" key="3">
    <source>
        <dbReference type="Google" id="ProtNLM"/>
    </source>
</evidence>
<comment type="caution">
    <text evidence="1">The sequence shown here is derived from an EMBL/GenBank/DDBJ whole genome shotgun (WGS) entry which is preliminary data.</text>
</comment>
<evidence type="ECO:0000313" key="1">
    <source>
        <dbReference type="EMBL" id="GLR70206.1"/>
    </source>
</evidence>
<reference evidence="1" key="1">
    <citation type="journal article" date="2014" name="Int. J. Syst. Evol. Microbiol.">
        <title>Complete genome sequence of Corynebacterium casei LMG S-19264T (=DSM 44701T), isolated from a smear-ripened cheese.</title>
        <authorList>
            <consortium name="US DOE Joint Genome Institute (JGI-PGF)"/>
            <person name="Walter F."/>
            <person name="Albersmeier A."/>
            <person name="Kalinowski J."/>
            <person name="Ruckert C."/>
        </authorList>
    </citation>
    <scope>NUCLEOTIDE SEQUENCE</scope>
    <source>
        <strain evidence="1">NBRC 110023</strain>
    </source>
</reference>
<protein>
    <recommendedName>
        <fullName evidence="3">Polyketide cyclase / dehydrase and lipid transport</fullName>
    </recommendedName>
</protein>
<dbReference type="AlphaFoldDB" id="A0AA37SUP8"/>
<gene>
    <name evidence="1" type="ORF">GCM10007852_11140</name>
</gene>
<accession>A0AA37SUP8</accession>
<dbReference type="Proteomes" id="UP001156601">
    <property type="component" value="Unassembled WGS sequence"/>
</dbReference>
<proteinExistence type="predicted"/>
<dbReference type="EMBL" id="BSOT01000005">
    <property type="protein sequence ID" value="GLR70206.1"/>
    <property type="molecule type" value="Genomic_DNA"/>
</dbReference>
<dbReference type="CDD" id="cd07821">
    <property type="entry name" value="PYR_PYL_RCAR_like"/>
    <property type="match status" value="1"/>
</dbReference>
<keyword evidence="2" id="KW-1185">Reference proteome</keyword>
<dbReference type="SUPFAM" id="SSF55961">
    <property type="entry name" value="Bet v1-like"/>
    <property type="match status" value="1"/>
</dbReference>
<dbReference type="Gene3D" id="3.30.530.20">
    <property type="match status" value="1"/>
</dbReference>
<organism evidence="1 2">
    <name type="scientific">Agaribacter marinus</name>
    <dbReference type="NCBI Taxonomy" id="1431249"/>
    <lineage>
        <taxon>Bacteria</taxon>
        <taxon>Pseudomonadati</taxon>
        <taxon>Pseudomonadota</taxon>
        <taxon>Gammaproteobacteria</taxon>
        <taxon>Alteromonadales</taxon>
        <taxon>Alteromonadaceae</taxon>
        <taxon>Agaribacter</taxon>
    </lineage>
</organism>
<sequence>MHLRNEIPVSVSSKRAWEVMGEEFGNIGLWVASLESSHLVGDLGVGAHRVCNGLGFGPFPPSIVKEKLVHFDPQKREFSYELTEGNPWFITHARNNWTITSVDENNSIIKAHAVVDIIWFMRPLAWVLPALLKKQLALFTEELSYFIESGNIHPRKQQVLGNT</sequence>
<dbReference type="InterPro" id="IPR023393">
    <property type="entry name" value="START-like_dom_sf"/>
</dbReference>
<dbReference type="Pfam" id="PF10604">
    <property type="entry name" value="Polyketide_cyc2"/>
    <property type="match status" value="1"/>
</dbReference>
<evidence type="ECO:0000313" key="2">
    <source>
        <dbReference type="Proteomes" id="UP001156601"/>
    </source>
</evidence>
<dbReference type="RefSeq" id="WP_284216512.1">
    <property type="nucleotide sequence ID" value="NZ_BSOT01000005.1"/>
</dbReference>
<reference evidence="1" key="2">
    <citation type="submission" date="2023-01" db="EMBL/GenBank/DDBJ databases">
        <title>Draft genome sequence of Agaribacter marinus strain NBRC 110023.</title>
        <authorList>
            <person name="Sun Q."/>
            <person name="Mori K."/>
        </authorList>
    </citation>
    <scope>NUCLEOTIDE SEQUENCE</scope>
    <source>
        <strain evidence="1">NBRC 110023</strain>
    </source>
</reference>